<gene>
    <name evidence="2" type="primary">LOC107828829</name>
</gene>
<evidence type="ECO:0000259" key="1">
    <source>
        <dbReference type="Pfam" id="PF10536"/>
    </source>
</evidence>
<dbReference type="PANTHER" id="PTHR46033">
    <property type="entry name" value="PROTEIN MAIN-LIKE 2"/>
    <property type="match status" value="1"/>
</dbReference>
<feature type="domain" description="Aminotransferase-like plant mobile" evidence="1">
    <location>
        <begin position="66"/>
        <end position="134"/>
    </location>
</feature>
<dbReference type="KEGG" id="nta:107828829"/>
<name>A0A1S4DEN9_TOBAC</name>
<accession>A0A1S4DEN9</accession>
<dbReference type="InterPro" id="IPR019557">
    <property type="entry name" value="AminoTfrase-like_pln_mobile"/>
</dbReference>
<evidence type="ECO:0000313" key="2">
    <source>
        <dbReference type="RefSeq" id="XP_016511694.1"/>
    </source>
</evidence>
<dbReference type="STRING" id="4097.A0A1S4DEN9"/>
<dbReference type="OMA" id="PYAMREM"/>
<sequence length="150" mass="17548">MEVPPIHPGPSSDELLSLQGDHRSVHIWEGELLAETLRFRRVDDTWDFLKRKVLHTYVVRCLQDTGFRRILDIERLQLDWSLVTALIERWRPETRTFHLLIGEATITLQDVKVIYGLPVSGHPVALPYAMREMIGMQYLDMLQQLTSFRP</sequence>
<dbReference type="RefSeq" id="XP_016511694.1">
    <property type="nucleotide sequence ID" value="XM_016656208.1"/>
</dbReference>
<dbReference type="PANTHER" id="PTHR46033:SF8">
    <property type="entry name" value="PROTEIN MAINTENANCE OF MERISTEMS-LIKE"/>
    <property type="match status" value="1"/>
</dbReference>
<dbReference type="InterPro" id="IPR044824">
    <property type="entry name" value="MAIN-like"/>
</dbReference>
<dbReference type="PaxDb" id="4097-A0A1S4DEN9"/>
<reference evidence="2" key="1">
    <citation type="submission" date="2025-08" db="UniProtKB">
        <authorList>
            <consortium name="RefSeq"/>
        </authorList>
    </citation>
    <scope>IDENTIFICATION</scope>
</reference>
<proteinExistence type="predicted"/>
<dbReference type="OrthoDB" id="1937804at2759"/>
<protein>
    <submittedName>
        <fullName evidence="2">Serine/threonine-protein phosphatase 7 long form homolog</fullName>
    </submittedName>
</protein>
<dbReference type="GO" id="GO:0010073">
    <property type="term" value="P:meristem maintenance"/>
    <property type="evidence" value="ECO:0007669"/>
    <property type="project" value="InterPro"/>
</dbReference>
<organism evidence="2">
    <name type="scientific">Nicotiana tabacum</name>
    <name type="common">Common tobacco</name>
    <dbReference type="NCBI Taxonomy" id="4097"/>
    <lineage>
        <taxon>Eukaryota</taxon>
        <taxon>Viridiplantae</taxon>
        <taxon>Streptophyta</taxon>
        <taxon>Embryophyta</taxon>
        <taxon>Tracheophyta</taxon>
        <taxon>Spermatophyta</taxon>
        <taxon>Magnoliopsida</taxon>
        <taxon>eudicotyledons</taxon>
        <taxon>Gunneridae</taxon>
        <taxon>Pentapetalae</taxon>
        <taxon>asterids</taxon>
        <taxon>lamiids</taxon>
        <taxon>Solanales</taxon>
        <taxon>Solanaceae</taxon>
        <taxon>Nicotianoideae</taxon>
        <taxon>Nicotianeae</taxon>
        <taxon>Nicotiana</taxon>
    </lineage>
</organism>
<dbReference type="Pfam" id="PF10536">
    <property type="entry name" value="PMD"/>
    <property type="match status" value="1"/>
</dbReference>
<dbReference type="AlphaFoldDB" id="A0A1S4DEN9"/>